<proteinExistence type="predicted"/>
<evidence type="ECO:0000313" key="2">
    <source>
        <dbReference type="EMBL" id="KAH0541969.1"/>
    </source>
</evidence>
<feature type="region of interest" description="Disordered" evidence="1">
    <location>
        <begin position="342"/>
        <end position="362"/>
    </location>
</feature>
<evidence type="ECO:0000313" key="3">
    <source>
        <dbReference type="Proteomes" id="UP000698800"/>
    </source>
</evidence>
<feature type="compositionally biased region" description="Basic and acidic residues" evidence="1">
    <location>
        <begin position="246"/>
        <end position="257"/>
    </location>
</feature>
<reference evidence="2" key="1">
    <citation type="submission" date="2021-03" db="EMBL/GenBank/DDBJ databases">
        <title>Comparative genomics and phylogenomic investigation of the class Geoglossomycetes provide insights into ecological specialization and systematics.</title>
        <authorList>
            <person name="Melie T."/>
            <person name="Pirro S."/>
            <person name="Miller A.N."/>
            <person name="Quandt A."/>
        </authorList>
    </citation>
    <scope>NUCLEOTIDE SEQUENCE</scope>
    <source>
        <strain evidence="2">GBOQ0MN5Z8</strain>
    </source>
</reference>
<keyword evidence="3" id="KW-1185">Reference proteome</keyword>
<accession>A0A9P8ID01</accession>
<dbReference type="OrthoDB" id="5423655at2759"/>
<gene>
    <name evidence="2" type="ORF">FGG08_003601</name>
</gene>
<dbReference type="AlphaFoldDB" id="A0A9P8ID01"/>
<feature type="region of interest" description="Disordered" evidence="1">
    <location>
        <begin position="1"/>
        <end position="81"/>
    </location>
</feature>
<feature type="compositionally biased region" description="Polar residues" evidence="1">
    <location>
        <begin position="103"/>
        <end position="116"/>
    </location>
</feature>
<feature type="region of interest" description="Disordered" evidence="1">
    <location>
        <begin position="99"/>
        <end position="118"/>
    </location>
</feature>
<organism evidence="2 3">
    <name type="scientific">Glutinoglossum americanum</name>
    <dbReference type="NCBI Taxonomy" id="1670608"/>
    <lineage>
        <taxon>Eukaryota</taxon>
        <taxon>Fungi</taxon>
        <taxon>Dikarya</taxon>
        <taxon>Ascomycota</taxon>
        <taxon>Pezizomycotina</taxon>
        <taxon>Geoglossomycetes</taxon>
        <taxon>Geoglossales</taxon>
        <taxon>Geoglossaceae</taxon>
        <taxon>Glutinoglossum</taxon>
    </lineage>
</organism>
<comment type="caution">
    <text evidence="2">The sequence shown here is derived from an EMBL/GenBank/DDBJ whole genome shotgun (WGS) entry which is preliminary data.</text>
</comment>
<protein>
    <submittedName>
        <fullName evidence="2">Uncharacterized protein</fullName>
    </submittedName>
</protein>
<feature type="region of interest" description="Disordered" evidence="1">
    <location>
        <begin position="133"/>
        <end position="271"/>
    </location>
</feature>
<name>A0A9P8ID01_9PEZI</name>
<dbReference type="Proteomes" id="UP000698800">
    <property type="component" value="Unassembled WGS sequence"/>
</dbReference>
<evidence type="ECO:0000256" key="1">
    <source>
        <dbReference type="SAM" id="MobiDB-lite"/>
    </source>
</evidence>
<feature type="region of interest" description="Disordered" evidence="1">
    <location>
        <begin position="301"/>
        <end position="327"/>
    </location>
</feature>
<sequence length="362" mass="38783">MSATITAGHHDSGLGTSSYDAVKGRSVEEAVVPLTTEPKNSPRGPRVHFVSSKRHTCPMPLPLNPPVDPSATPASSPKLAAGMPLGFFRRLRGKIFRHRSQHQDTLSPQPTTQPGTSLARRVIRRASSINLFATRQHGQAEPDFPPPPTGRVRRLSPLRGGTPDPIDVGSVLAFGGKMRRQSLRTAKSGADKDTKQAGPPTKLSPEQLNRRRNRMTVVAGGQTFVGGEPGKPFQWKWTEPDEDQKDDGNGRRDDKCSAPHRTGSSGAEVSAHAITETLAQLTSSTSSSILGEGAARNVVLQAHGEDQIVQDDSDLGPDSGRYEHRGGGFVNTAGAWFNLDEEAPAPLATEERSNAVLGVEEN</sequence>
<feature type="compositionally biased region" description="Pro residues" evidence="1">
    <location>
        <begin position="59"/>
        <end position="68"/>
    </location>
</feature>
<dbReference type="EMBL" id="JAGHQL010000064">
    <property type="protein sequence ID" value="KAH0541969.1"/>
    <property type="molecule type" value="Genomic_DNA"/>
</dbReference>